<dbReference type="Proteomes" id="UP001056035">
    <property type="component" value="Chromosome"/>
</dbReference>
<gene>
    <name evidence="1" type="ORF">NBH00_20720</name>
</gene>
<keyword evidence="2" id="KW-1185">Reference proteome</keyword>
<name>A0ABY5DNZ5_9ACTN</name>
<reference evidence="1 2" key="1">
    <citation type="submission" date="2022-06" db="EMBL/GenBank/DDBJ databases">
        <title>Paraconexibacter antarcticus.</title>
        <authorList>
            <person name="Kim C.S."/>
        </authorList>
    </citation>
    <scope>NUCLEOTIDE SEQUENCE [LARGE SCALE GENOMIC DNA]</scope>
    <source>
        <strain evidence="1 2">02-257</strain>
    </source>
</reference>
<sequence>MDVFPGMETVLGRASVLARSAPIDRRLGRRAGVDAGVAALIPLYGPRAELAVALRDPADLSLADELVAELAWVANLRGIDTLIAPLQIGQQAIARRFSTGRKVGGALHLPTAQTMPAGWAPAAEAAGDYRPGAGVAPDDPRRRSA</sequence>
<evidence type="ECO:0000313" key="1">
    <source>
        <dbReference type="EMBL" id="UTI63755.1"/>
    </source>
</evidence>
<organism evidence="1 2">
    <name type="scientific">Paraconexibacter antarcticus</name>
    <dbReference type="NCBI Taxonomy" id="2949664"/>
    <lineage>
        <taxon>Bacteria</taxon>
        <taxon>Bacillati</taxon>
        <taxon>Actinomycetota</taxon>
        <taxon>Thermoleophilia</taxon>
        <taxon>Solirubrobacterales</taxon>
        <taxon>Paraconexibacteraceae</taxon>
        <taxon>Paraconexibacter</taxon>
    </lineage>
</organism>
<accession>A0ABY5DNZ5</accession>
<dbReference type="EMBL" id="CP098502">
    <property type="protein sequence ID" value="UTI63755.1"/>
    <property type="molecule type" value="Genomic_DNA"/>
</dbReference>
<dbReference type="RefSeq" id="WP_254570477.1">
    <property type="nucleotide sequence ID" value="NZ_CP098502.1"/>
</dbReference>
<evidence type="ECO:0000313" key="2">
    <source>
        <dbReference type="Proteomes" id="UP001056035"/>
    </source>
</evidence>
<proteinExistence type="predicted"/>
<protein>
    <submittedName>
        <fullName evidence="1">Uncharacterized protein</fullName>
    </submittedName>
</protein>